<dbReference type="InterPro" id="IPR036899">
    <property type="entry name" value="Ribosomal_uL13_sf"/>
</dbReference>
<accession>A0A540WI28</accession>
<dbReference type="FunFam" id="3.90.1180.10:FF:000001">
    <property type="entry name" value="50S ribosomal protein L13"/>
    <property type="match status" value="1"/>
</dbReference>
<dbReference type="OrthoDB" id="9801330at2"/>
<evidence type="ECO:0000313" key="10">
    <source>
        <dbReference type="Proteomes" id="UP000315369"/>
    </source>
</evidence>
<keyword evidence="10" id="KW-1185">Reference proteome</keyword>
<reference evidence="9 10" key="1">
    <citation type="submission" date="2019-06" db="EMBL/GenBank/DDBJ databases">
        <authorList>
            <person name="Livingstone P."/>
            <person name="Whitworth D."/>
        </authorList>
    </citation>
    <scope>NUCLEOTIDE SEQUENCE [LARGE SCALE GENOMIC DNA]</scope>
    <source>
        <strain evidence="9 10">AM401</strain>
    </source>
</reference>
<evidence type="ECO:0000256" key="2">
    <source>
        <dbReference type="ARBA" id="ARBA00011838"/>
    </source>
</evidence>
<dbReference type="GO" id="GO:0003735">
    <property type="term" value="F:structural constituent of ribosome"/>
    <property type="evidence" value="ECO:0007669"/>
    <property type="project" value="InterPro"/>
</dbReference>
<evidence type="ECO:0000256" key="1">
    <source>
        <dbReference type="ARBA" id="ARBA00006227"/>
    </source>
</evidence>
<dbReference type="GO" id="GO:0006412">
    <property type="term" value="P:translation"/>
    <property type="evidence" value="ECO:0007669"/>
    <property type="project" value="UniProtKB-UniRule"/>
</dbReference>
<evidence type="ECO:0000256" key="6">
    <source>
        <dbReference type="HAMAP-Rule" id="MF_01366"/>
    </source>
</evidence>
<evidence type="ECO:0000256" key="3">
    <source>
        <dbReference type="ARBA" id="ARBA00022980"/>
    </source>
</evidence>
<sequence>MSQKTYSAKAGDIKRQWHVIDVSDKVLGRAASQIATLLKGKHKAIYTPSIDTGDHVIVINAEKVKVTGTKEQDKLYYRHSRAGFPGGLKITNLEKLRQRHPEDVILNAVRRMLPRNALGRQMMTKLKVYAGDTHPHAAQKPAAFAVEA</sequence>
<protein>
    <recommendedName>
        <fullName evidence="5 6">Large ribosomal subunit protein uL13</fullName>
    </recommendedName>
</protein>
<dbReference type="InterPro" id="IPR023563">
    <property type="entry name" value="Ribosomal_uL13_CS"/>
</dbReference>
<proteinExistence type="inferred from homology"/>
<name>A0A540WI28_9BACT</name>
<dbReference type="RefSeq" id="WP_141649452.1">
    <property type="nucleotide sequence ID" value="NZ_VIFM01000495.1"/>
</dbReference>
<dbReference type="PANTHER" id="PTHR11545">
    <property type="entry name" value="RIBOSOMAL PROTEIN L13"/>
    <property type="match status" value="1"/>
</dbReference>
<dbReference type="GO" id="GO:0022625">
    <property type="term" value="C:cytosolic large ribosomal subunit"/>
    <property type="evidence" value="ECO:0007669"/>
    <property type="project" value="TreeGrafter"/>
</dbReference>
<comment type="subunit">
    <text evidence="2 6">Part of the 50S ribosomal subunit.</text>
</comment>
<comment type="function">
    <text evidence="6 8">This protein is one of the early assembly proteins of the 50S ribosomal subunit, although it is not seen to bind rRNA by itself. It is important during the early stages of 50S assembly.</text>
</comment>
<keyword evidence="3 6" id="KW-0689">Ribosomal protein</keyword>
<dbReference type="PROSITE" id="PS00783">
    <property type="entry name" value="RIBOSOMAL_L13"/>
    <property type="match status" value="1"/>
</dbReference>
<dbReference type="InterPro" id="IPR005823">
    <property type="entry name" value="Ribosomal_uL13_bac-type"/>
</dbReference>
<dbReference type="HAMAP" id="MF_01366">
    <property type="entry name" value="Ribosomal_uL13"/>
    <property type="match status" value="1"/>
</dbReference>
<dbReference type="AlphaFoldDB" id="A0A540WI28"/>
<dbReference type="PIRSF" id="PIRSF002181">
    <property type="entry name" value="Ribosomal_L13"/>
    <property type="match status" value="1"/>
</dbReference>
<keyword evidence="4 6" id="KW-0687">Ribonucleoprotein</keyword>
<dbReference type="PANTHER" id="PTHR11545:SF2">
    <property type="entry name" value="LARGE RIBOSOMAL SUBUNIT PROTEIN UL13M"/>
    <property type="match status" value="1"/>
</dbReference>
<dbReference type="GO" id="GO:0003729">
    <property type="term" value="F:mRNA binding"/>
    <property type="evidence" value="ECO:0007669"/>
    <property type="project" value="UniProtKB-ARBA"/>
</dbReference>
<dbReference type="Pfam" id="PF00572">
    <property type="entry name" value="Ribosomal_L13"/>
    <property type="match status" value="1"/>
</dbReference>
<dbReference type="CDD" id="cd00392">
    <property type="entry name" value="Ribosomal_L13"/>
    <property type="match status" value="1"/>
</dbReference>
<evidence type="ECO:0000256" key="7">
    <source>
        <dbReference type="RuleBase" id="RU003877"/>
    </source>
</evidence>
<dbReference type="Proteomes" id="UP000315369">
    <property type="component" value="Unassembled WGS sequence"/>
</dbReference>
<dbReference type="Gene3D" id="3.90.1180.10">
    <property type="entry name" value="Ribosomal protein L13"/>
    <property type="match status" value="1"/>
</dbReference>
<dbReference type="EMBL" id="VIFM01000495">
    <property type="protein sequence ID" value="TQF08652.1"/>
    <property type="molecule type" value="Genomic_DNA"/>
</dbReference>
<comment type="similarity">
    <text evidence="1 6 7">Belongs to the universal ribosomal protein uL13 family.</text>
</comment>
<evidence type="ECO:0000256" key="5">
    <source>
        <dbReference type="ARBA" id="ARBA00035201"/>
    </source>
</evidence>
<evidence type="ECO:0000256" key="8">
    <source>
        <dbReference type="RuleBase" id="RU003878"/>
    </source>
</evidence>
<comment type="caution">
    <text evidence="9">The sequence shown here is derived from an EMBL/GenBank/DDBJ whole genome shotgun (WGS) entry which is preliminary data.</text>
</comment>
<dbReference type="InterPro" id="IPR005822">
    <property type="entry name" value="Ribosomal_uL13"/>
</dbReference>
<dbReference type="SUPFAM" id="SSF52161">
    <property type="entry name" value="Ribosomal protein L13"/>
    <property type="match status" value="1"/>
</dbReference>
<dbReference type="GO" id="GO:0017148">
    <property type="term" value="P:negative regulation of translation"/>
    <property type="evidence" value="ECO:0007669"/>
    <property type="project" value="TreeGrafter"/>
</dbReference>
<dbReference type="NCBIfam" id="TIGR01066">
    <property type="entry name" value="rplM_bact"/>
    <property type="match status" value="1"/>
</dbReference>
<evidence type="ECO:0000256" key="4">
    <source>
        <dbReference type="ARBA" id="ARBA00023274"/>
    </source>
</evidence>
<gene>
    <name evidence="6 8 9" type="primary">rplM</name>
    <name evidence="9" type="ORF">FJV41_48775</name>
</gene>
<evidence type="ECO:0000313" key="9">
    <source>
        <dbReference type="EMBL" id="TQF08652.1"/>
    </source>
</evidence>
<organism evidence="9 10">
    <name type="scientific">Myxococcus llanfairpwllgwyngyllgogerychwyrndrobwllllantysiliogogogochensis</name>
    <dbReference type="NCBI Taxonomy" id="2590453"/>
    <lineage>
        <taxon>Bacteria</taxon>
        <taxon>Pseudomonadati</taxon>
        <taxon>Myxococcota</taxon>
        <taxon>Myxococcia</taxon>
        <taxon>Myxococcales</taxon>
        <taxon>Cystobacterineae</taxon>
        <taxon>Myxococcaceae</taxon>
        <taxon>Myxococcus</taxon>
    </lineage>
</organism>